<gene>
    <name evidence="3" type="ORF">HXZ27_12135</name>
</gene>
<dbReference type="PANTHER" id="PTHR43777">
    <property type="entry name" value="MOLYBDENUM COFACTOR CYTIDYLYLTRANSFERASE"/>
    <property type="match status" value="1"/>
</dbReference>
<dbReference type="Proteomes" id="UP000509335">
    <property type="component" value="Chromosome"/>
</dbReference>
<evidence type="ECO:0000256" key="1">
    <source>
        <dbReference type="SAM" id="MobiDB-lite"/>
    </source>
</evidence>
<evidence type="ECO:0000259" key="2">
    <source>
        <dbReference type="Pfam" id="PF12804"/>
    </source>
</evidence>
<dbReference type="Gene3D" id="3.90.550.10">
    <property type="entry name" value="Spore Coat Polysaccharide Biosynthesis Protein SpsA, Chain A"/>
    <property type="match status" value="1"/>
</dbReference>
<dbReference type="InterPro" id="IPR025877">
    <property type="entry name" value="MobA-like_NTP_Trfase"/>
</dbReference>
<feature type="compositionally biased region" description="Basic and acidic residues" evidence="1">
    <location>
        <begin position="1"/>
        <end position="20"/>
    </location>
</feature>
<dbReference type="PANTHER" id="PTHR43777:SF1">
    <property type="entry name" value="MOLYBDENUM COFACTOR CYTIDYLYLTRANSFERASE"/>
    <property type="match status" value="1"/>
</dbReference>
<dbReference type="KEGG" id="mcab:HXZ27_12135"/>
<sequence length="249" mass="24979">MVGRSDARGPRRDEAARDPTRASAGGGAPPGARGDVVQLSRTPGPSPAAVAGLVLAAGAGRRYGRPKALVRHRGSLLVERAVRTLVEAGCGPALVVLGAAADRVRADADLSAARVVGNPRWATGMGSSLRVGLRALAGTEAVAVVVLLVDMPGVSAEAVRRVAADATPACLATAGYGPGRRGHPVLLGREHWAGVCASAVGDSGAGGYLRQRLARVRIVPCADVADDADLDVPPAEAAAPDADGRPGRG</sequence>
<dbReference type="InterPro" id="IPR029044">
    <property type="entry name" value="Nucleotide-diphossugar_trans"/>
</dbReference>
<evidence type="ECO:0000313" key="4">
    <source>
        <dbReference type="Proteomes" id="UP000509335"/>
    </source>
</evidence>
<accession>A0A7H8XII2</accession>
<organism evidence="3 4">
    <name type="scientific">Micromonospora carbonacea</name>
    <dbReference type="NCBI Taxonomy" id="47853"/>
    <lineage>
        <taxon>Bacteria</taxon>
        <taxon>Bacillati</taxon>
        <taxon>Actinomycetota</taxon>
        <taxon>Actinomycetes</taxon>
        <taxon>Micromonosporales</taxon>
        <taxon>Micromonosporaceae</taxon>
        <taxon>Micromonospora</taxon>
    </lineage>
</organism>
<reference evidence="3 4" key="1">
    <citation type="submission" date="2020-07" db="EMBL/GenBank/DDBJ databases">
        <title>A bifunctional nitrone conjugated secondary metabolite targeting the ribosome.</title>
        <authorList>
            <person name="Limbrick E.M."/>
            <person name="Graf M."/>
            <person name="Derewacz D.K."/>
            <person name="Nguyen F."/>
            <person name="Spraggins J.M."/>
            <person name="Wieland M."/>
            <person name="Ynigez-Gutierrez A.E."/>
            <person name="Reisman B.J."/>
            <person name="Zinshteyn B."/>
            <person name="McCulloch K."/>
            <person name="Iverson T.M."/>
            <person name="Green R."/>
            <person name="Wilson D.N."/>
            <person name="Bachmann B.O."/>
        </authorList>
    </citation>
    <scope>NUCLEOTIDE SEQUENCE [LARGE SCALE GENOMIC DNA]</scope>
    <source>
        <strain evidence="4">aurantiaca</strain>
    </source>
</reference>
<dbReference type="AlphaFoldDB" id="A0A7H8XII2"/>
<dbReference type="EMBL" id="CP058322">
    <property type="protein sequence ID" value="QLD24866.1"/>
    <property type="molecule type" value="Genomic_DNA"/>
</dbReference>
<name>A0A7H8XII2_9ACTN</name>
<feature type="region of interest" description="Disordered" evidence="1">
    <location>
        <begin position="1"/>
        <end position="43"/>
    </location>
</feature>
<dbReference type="SUPFAM" id="SSF53448">
    <property type="entry name" value="Nucleotide-diphospho-sugar transferases"/>
    <property type="match status" value="1"/>
</dbReference>
<evidence type="ECO:0000313" key="3">
    <source>
        <dbReference type="EMBL" id="QLD24866.1"/>
    </source>
</evidence>
<proteinExistence type="predicted"/>
<keyword evidence="3" id="KW-0808">Transferase</keyword>
<feature type="domain" description="MobA-like NTP transferase" evidence="2">
    <location>
        <begin position="52"/>
        <end position="212"/>
    </location>
</feature>
<dbReference type="Pfam" id="PF12804">
    <property type="entry name" value="NTP_transf_3"/>
    <property type="match status" value="1"/>
</dbReference>
<protein>
    <submittedName>
        <fullName evidence="3">NTP transferase domain-containing protein</fullName>
    </submittedName>
</protein>
<dbReference type="GO" id="GO:0016779">
    <property type="term" value="F:nucleotidyltransferase activity"/>
    <property type="evidence" value="ECO:0007669"/>
    <property type="project" value="UniProtKB-ARBA"/>
</dbReference>